<feature type="domain" description="UvrD-like helicase ATP-binding" evidence="6">
    <location>
        <begin position="181"/>
        <end position="651"/>
    </location>
</feature>
<dbReference type="PANTHER" id="PTHR11070:SF45">
    <property type="entry name" value="DNA 3'-5' HELICASE"/>
    <property type="match status" value="1"/>
</dbReference>
<comment type="caution">
    <text evidence="7">The sequence shown here is derived from an EMBL/GenBank/DDBJ whole genome shotgun (WGS) entry which is preliminary data.</text>
</comment>
<dbReference type="RefSeq" id="WP_181609868.1">
    <property type="nucleotide sequence ID" value="NZ_BAABAM010000012.1"/>
</dbReference>
<dbReference type="InterPro" id="IPR027785">
    <property type="entry name" value="UvrD-like_helicase_C"/>
</dbReference>
<dbReference type="Gene3D" id="3.40.50.300">
    <property type="entry name" value="P-loop containing nucleotide triphosphate hydrolases"/>
    <property type="match status" value="3"/>
</dbReference>
<dbReference type="InterPro" id="IPR027417">
    <property type="entry name" value="P-loop_NTPase"/>
</dbReference>
<evidence type="ECO:0000256" key="5">
    <source>
        <dbReference type="PROSITE-ProRule" id="PRU00560"/>
    </source>
</evidence>
<reference evidence="7 8" key="1">
    <citation type="submission" date="2020-07" db="EMBL/GenBank/DDBJ databases">
        <title>Genomic Encyclopedia of Type Strains, Phase IV (KMG-IV): sequencing the most valuable type-strain genomes for metagenomic binning, comparative biology and taxonomic classification.</title>
        <authorList>
            <person name="Goeker M."/>
        </authorList>
    </citation>
    <scope>NUCLEOTIDE SEQUENCE [LARGE SCALE GENOMIC DNA]</scope>
    <source>
        <strain evidence="7 8">DSM 45533</strain>
    </source>
</reference>
<dbReference type="Pfam" id="PF13538">
    <property type="entry name" value="UvrD_C_2"/>
    <property type="match status" value="1"/>
</dbReference>
<gene>
    <name evidence="7" type="ORF">HNR30_002459</name>
</gene>
<evidence type="ECO:0000313" key="8">
    <source>
        <dbReference type="Proteomes" id="UP000530928"/>
    </source>
</evidence>
<dbReference type="InterPro" id="IPR000212">
    <property type="entry name" value="DNA_helicase_UvrD/REP"/>
</dbReference>
<dbReference type="GO" id="GO:0000725">
    <property type="term" value="P:recombinational repair"/>
    <property type="evidence" value="ECO:0007669"/>
    <property type="project" value="TreeGrafter"/>
</dbReference>
<keyword evidence="2 5" id="KW-0378">Hydrolase</keyword>
<protein>
    <submittedName>
        <fullName evidence="7">DNA helicase IV</fullName>
    </submittedName>
</protein>
<organism evidence="7 8">
    <name type="scientific">Nonomuraea soli</name>
    <dbReference type="NCBI Taxonomy" id="1032476"/>
    <lineage>
        <taxon>Bacteria</taxon>
        <taxon>Bacillati</taxon>
        <taxon>Actinomycetota</taxon>
        <taxon>Actinomycetes</taxon>
        <taxon>Streptosporangiales</taxon>
        <taxon>Streptosporangiaceae</taxon>
        <taxon>Nonomuraea</taxon>
    </lineage>
</organism>
<evidence type="ECO:0000313" key="7">
    <source>
        <dbReference type="EMBL" id="MBA2891118.1"/>
    </source>
</evidence>
<dbReference type="InterPro" id="IPR014016">
    <property type="entry name" value="UvrD-like_ATP-bd"/>
</dbReference>
<dbReference type="EMBL" id="JACDUR010000002">
    <property type="protein sequence ID" value="MBA2891118.1"/>
    <property type="molecule type" value="Genomic_DNA"/>
</dbReference>
<dbReference type="GO" id="GO:0003677">
    <property type="term" value="F:DNA binding"/>
    <property type="evidence" value="ECO:0007669"/>
    <property type="project" value="InterPro"/>
</dbReference>
<dbReference type="GO" id="GO:0005829">
    <property type="term" value="C:cytosol"/>
    <property type="evidence" value="ECO:0007669"/>
    <property type="project" value="TreeGrafter"/>
</dbReference>
<dbReference type="AlphaFoldDB" id="A0A7W0CH75"/>
<dbReference type="PANTHER" id="PTHR11070">
    <property type="entry name" value="UVRD / RECB / PCRA DNA HELICASE FAMILY MEMBER"/>
    <property type="match status" value="1"/>
</dbReference>
<dbReference type="GO" id="GO:0043138">
    <property type="term" value="F:3'-5' DNA helicase activity"/>
    <property type="evidence" value="ECO:0007669"/>
    <property type="project" value="TreeGrafter"/>
</dbReference>
<evidence type="ECO:0000256" key="1">
    <source>
        <dbReference type="ARBA" id="ARBA00022741"/>
    </source>
</evidence>
<keyword evidence="8" id="KW-1185">Reference proteome</keyword>
<dbReference type="SUPFAM" id="SSF52540">
    <property type="entry name" value="P-loop containing nucleoside triphosphate hydrolases"/>
    <property type="match status" value="1"/>
</dbReference>
<keyword evidence="1 5" id="KW-0547">Nucleotide-binding</keyword>
<dbReference type="GO" id="GO:0005524">
    <property type="term" value="F:ATP binding"/>
    <property type="evidence" value="ECO:0007669"/>
    <property type="project" value="UniProtKB-UniRule"/>
</dbReference>
<dbReference type="Proteomes" id="UP000530928">
    <property type="component" value="Unassembled WGS sequence"/>
</dbReference>
<evidence type="ECO:0000256" key="2">
    <source>
        <dbReference type="ARBA" id="ARBA00022801"/>
    </source>
</evidence>
<keyword evidence="4 5" id="KW-0067">ATP-binding</keyword>
<sequence length="807" mass="87986">MAIRQAVKLEQAKVTMLYGRLDAARDKASQALKTAYAAGSEMTIARERVEREAMAADQARRLAQLHAVENGLVFGRIDLGEGESTYVGRIGLRDDDHESVLIDWRAPAARPFYVATPSDPGGVVRRRHIHTRERTVVGLDDEVFDLEAMTDGDRRTLVGEAALLAALRKGRTGRMSDVVATIQSEQDRVIRAGLAGALVVQGGPGTGKTVAALHRAAYLLYTHRDTLERRGVLVVGPNPMFLRYIGQVLPSLGETQVVLATVGELFPGVKAVARDEPEVSVVKGDLLMAGLVEAAVADRQRLPQGDHLEVELDGEVLRVPREVVARIRERARAVRLAHNMARKLFVTELLRELAADRARQFDDATALTNFMSEAQAAAFERELAEELAPADDDAEQRERDLAADARDLWELAPVRRALDALWPELTPEQLIGELLSDAEALERLSPEGLRWWHVLRVPEAGGADGWPQDRAFTGSAAGRGREGWGRDDWAAFPWTVDDVPLLDEAAELLGQDDSARRRTERREQAERAERELFAREVMQVSGVADLGYEEMSAGMLADRNDGGGAMLSTAARAMADRTWAYGHVIVDEAQELSPMAWRTLMRRVPAKSLTVVGDIAQTGSAAGASAWGQMLDPYLEGRWREERLLVNYRTPVEIMDVARDVLHLVDPALEPPESVRSGGDAPRAVRCGLEQLPQLVAEEAAAIGEGQVGVVVSDGAYEAVAELFPQAREVEGPVVVLTVTESKGLEFDAVVVVDPEGILAQPQGARDLYVAVTRATRRLAVAHGGALPAVLGNLQSKEDRLVDQSAL</sequence>
<accession>A0A7W0CH75</accession>
<proteinExistence type="predicted"/>
<evidence type="ECO:0000256" key="4">
    <source>
        <dbReference type="ARBA" id="ARBA00022840"/>
    </source>
</evidence>
<evidence type="ECO:0000256" key="3">
    <source>
        <dbReference type="ARBA" id="ARBA00022806"/>
    </source>
</evidence>
<name>A0A7W0CH75_9ACTN</name>
<evidence type="ECO:0000259" key="6">
    <source>
        <dbReference type="PROSITE" id="PS51198"/>
    </source>
</evidence>
<keyword evidence="3 5" id="KW-0347">Helicase</keyword>
<dbReference type="PROSITE" id="PS51198">
    <property type="entry name" value="UVRD_HELICASE_ATP_BIND"/>
    <property type="match status" value="1"/>
</dbReference>
<dbReference type="GO" id="GO:0016787">
    <property type="term" value="F:hydrolase activity"/>
    <property type="evidence" value="ECO:0007669"/>
    <property type="project" value="UniProtKB-UniRule"/>
</dbReference>
<feature type="binding site" evidence="5">
    <location>
        <begin position="202"/>
        <end position="209"/>
    </location>
    <ligand>
        <name>ATP</name>
        <dbReference type="ChEBI" id="CHEBI:30616"/>
    </ligand>
</feature>